<dbReference type="InterPro" id="IPR000700">
    <property type="entry name" value="PAS-assoc_C"/>
</dbReference>
<dbReference type="Pfam" id="PF07568">
    <property type="entry name" value="HisKA_2"/>
    <property type="match status" value="1"/>
</dbReference>
<evidence type="ECO:0000313" key="5">
    <source>
        <dbReference type="EMBL" id="PID56385.1"/>
    </source>
</evidence>
<evidence type="ECO:0000256" key="1">
    <source>
        <dbReference type="SAM" id="Coils"/>
    </source>
</evidence>
<keyword evidence="1" id="KW-0175">Coiled coil</keyword>
<dbReference type="Proteomes" id="UP000229740">
    <property type="component" value="Unassembled WGS sequence"/>
</dbReference>
<dbReference type="PROSITE" id="PS50109">
    <property type="entry name" value="HIS_KIN"/>
    <property type="match status" value="1"/>
</dbReference>
<sequence length="418" mass="47604">MNDESKSREHLLQEVQDLRRKLRGLEEQNLQYRQMEHSLSEMGTLVYRLKKAIETTGVGITITDPDGTIIYTNPADALMHGYTVDELLGSPSNIFTTPEYREAPKARVERHETFENWERERWNMHKDGTLFPVKLNSSPIYDSDRYYLGDVTVCEDISEQKRSEEELETYRGHLEELVEARTAVLRESIEASQKLTVTLQQEIAERKRAEEYITSSLQEKEVLLKEIHHRVKNNLQVIISLLSLQASRVENSAFRTIFRESERRVQAMALIHEKLYQSDTLSQIDFSEYITTLTQELYTLYHASSGKVRLKTHVDDVNLPLNAAIPCGLIINELVSNALKYAFPSRNGIITVTMASQDNGEYELVISDDGVGLPPGFRLENAATLGLQLVKGLSEDQLKGSLSVEPSPGTTWTIRFPA</sequence>
<dbReference type="InterPro" id="IPR011495">
    <property type="entry name" value="Sig_transdc_His_kin_sub2_dim/P"/>
</dbReference>
<dbReference type="SUPFAM" id="SSF55785">
    <property type="entry name" value="PYP-like sensor domain (PAS domain)"/>
    <property type="match status" value="1"/>
</dbReference>
<dbReference type="SUPFAM" id="SSF55874">
    <property type="entry name" value="ATPase domain of HSP90 chaperone/DNA topoisomerase II/histidine kinase"/>
    <property type="match status" value="1"/>
</dbReference>
<feature type="coiled-coil region" evidence="1">
    <location>
        <begin position="1"/>
        <end position="35"/>
    </location>
</feature>
<dbReference type="PROSITE" id="PS50112">
    <property type="entry name" value="PAS"/>
    <property type="match status" value="1"/>
</dbReference>
<dbReference type="CDD" id="cd00130">
    <property type="entry name" value="PAS"/>
    <property type="match status" value="1"/>
</dbReference>
<evidence type="ECO:0000313" key="6">
    <source>
        <dbReference type="Proteomes" id="UP000229740"/>
    </source>
</evidence>
<name>A0A2G6E2R8_9BACT</name>
<protein>
    <recommendedName>
        <fullName evidence="7">Histidine kinase</fullName>
    </recommendedName>
</protein>
<reference evidence="5 6" key="1">
    <citation type="submission" date="2017-10" db="EMBL/GenBank/DDBJ databases">
        <title>Novel microbial diversity and functional potential in the marine mammal oral microbiome.</title>
        <authorList>
            <person name="Dudek N.K."/>
            <person name="Sun C.L."/>
            <person name="Burstein D."/>
            <person name="Kantor R.S."/>
            <person name="Aliaga Goltsman D.S."/>
            <person name="Bik E.M."/>
            <person name="Thomas B.C."/>
            <person name="Banfield J.F."/>
            <person name="Relman D.A."/>
        </authorList>
    </citation>
    <scope>NUCLEOTIDE SEQUENCE [LARGE SCALE GENOMIC DNA]</scope>
    <source>
        <strain evidence="5">DOLZORAL124_49_17</strain>
    </source>
</reference>
<dbReference type="PANTHER" id="PTHR43065:SF23">
    <property type="entry name" value="SENSOR HISTIDINE KINASE PDTAS"/>
    <property type="match status" value="1"/>
</dbReference>
<dbReference type="InterPro" id="IPR036890">
    <property type="entry name" value="HATPase_C_sf"/>
</dbReference>
<feature type="domain" description="PAC" evidence="4">
    <location>
        <begin position="115"/>
        <end position="169"/>
    </location>
</feature>
<dbReference type="InterPro" id="IPR035965">
    <property type="entry name" value="PAS-like_dom_sf"/>
</dbReference>
<dbReference type="Pfam" id="PF13426">
    <property type="entry name" value="PAS_9"/>
    <property type="match status" value="1"/>
</dbReference>
<dbReference type="EMBL" id="PDPS01000035">
    <property type="protein sequence ID" value="PID56385.1"/>
    <property type="molecule type" value="Genomic_DNA"/>
</dbReference>
<dbReference type="PANTHER" id="PTHR43065">
    <property type="entry name" value="SENSOR HISTIDINE KINASE"/>
    <property type="match status" value="1"/>
</dbReference>
<dbReference type="SMART" id="SM00091">
    <property type="entry name" value="PAS"/>
    <property type="match status" value="1"/>
</dbReference>
<proteinExistence type="predicted"/>
<dbReference type="SMART" id="SM00387">
    <property type="entry name" value="HATPase_c"/>
    <property type="match status" value="1"/>
</dbReference>
<accession>A0A2G6E2R8</accession>
<gene>
    <name evidence="5" type="ORF">CSB45_11930</name>
</gene>
<comment type="caution">
    <text evidence="5">The sequence shown here is derived from an EMBL/GenBank/DDBJ whole genome shotgun (WGS) entry which is preliminary data.</text>
</comment>
<dbReference type="NCBIfam" id="TIGR00229">
    <property type="entry name" value="sensory_box"/>
    <property type="match status" value="1"/>
</dbReference>
<dbReference type="InterPro" id="IPR005467">
    <property type="entry name" value="His_kinase_dom"/>
</dbReference>
<evidence type="ECO:0000259" key="2">
    <source>
        <dbReference type="PROSITE" id="PS50109"/>
    </source>
</evidence>
<evidence type="ECO:0000259" key="3">
    <source>
        <dbReference type="PROSITE" id="PS50112"/>
    </source>
</evidence>
<organism evidence="5 6">
    <name type="scientific">candidate division KSB3 bacterium</name>
    <dbReference type="NCBI Taxonomy" id="2044937"/>
    <lineage>
        <taxon>Bacteria</taxon>
        <taxon>candidate division KSB3</taxon>
    </lineage>
</organism>
<evidence type="ECO:0000259" key="4">
    <source>
        <dbReference type="PROSITE" id="PS50113"/>
    </source>
</evidence>
<dbReference type="InterPro" id="IPR000014">
    <property type="entry name" value="PAS"/>
</dbReference>
<evidence type="ECO:0008006" key="7">
    <source>
        <dbReference type="Google" id="ProtNLM"/>
    </source>
</evidence>
<dbReference type="InterPro" id="IPR003594">
    <property type="entry name" value="HATPase_dom"/>
</dbReference>
<dbReference type="AlphaFoldDB" id="A0A2G6E2R8"/>
<dbReference type="Gene3D" id="3.30.450.20">
    <property type="entry name" value="PAS domain"/>
    <property type="match status" value="2"/>
</dbReference>
<dbReference type="Pfam" id="PF02518">
    <property type="entry name" value="HATPase_c"/>
    <property type="match status" value="1"/>
</dbReference>
<feature type="domain" description="Histidine kinase" evidence="2">
    <location>
        <begin position="226"/>
        <end position="418"/>
    </location>
</feature>
<dbReference type="Gene3D" id="3.30.565.10">
    <property type="entry name" value="Histidine kinase-like ATPase, C-terminal domain"/>
    <property type="match status" value="1"/>
</dbReference>
<feature type="domain" description="PAS" evidence="3">
    <location>
        <begin position="48"/>
        <end position="89"/>
    </location>
</feature>
<dbReference type="PROSITE" id="PS50113">
    <property type="entry name" value="PAC"/>
    <property type="match status" value="1"/>
</dbReference>